<dbReference type="GO" id="GO:0016887">
    <property type="term" value="F:ATP hydrolysis activity"/>
    <property type="evidence" value="ECO:0007669"/>
    <property type="project" value="InterPro"/>
</dbReference>
<dbReference type="KEGG" id="mff:MFFC18_31870"/>
<gene>
    <name evidence="7" type="primary">ybhF_5</name>
    <name evidence="7" type="ORF">MFFC18_31870</name>
</gene>
<dbReference type="InterPro" id="IPR003439">
    <property type="entry name" value="ABC_transporter-like_ATP-bd"/>
</dbReference>
<dbReference type="PROSITE" id="PS50893">
    <property type="entry name" value="ABC_TRANSPORTER_2"/>
    <property type="match status" value="1"/>
</dbReference>
<dbReference type="SMART" id="SM00382">
    <property type="entry name" value="AAA"/>
    <property type="match status" value="1"/>
</dbReference>
<dbReference type="RefSeq" id="WP_075083366.1">
    <property type="nucleotide sequence ID" value="NZ_CP042912.1"/>
</dbReference>
<evidence type="ECO:0000313" key="7">
    <source>
        <dbReference type="EMBL" id="QEG23291.1"/>
    </source>
</evidence>
<keyword evidence="8" id="KW-1185">Reference proteome</keyword>
<keyword evidence="4" id="KW-0547">Nucleotide-binding</keyword>
<comment type="similarity">
    <text evidence="1">Belongs to the ABC transporter superfamily.</text>
</comment>
<dbReference type="InterPro" id="IPR003593">
    <property type="entry name" value="AAA+_ATPase"/>
</dbReference>
<evidence type="ECO:0000259" key="6">
    <source>
        <dbReference type="PROSITE" id="PS50893"/>
    </source>
</evidence>
<dbReference type="PANTHER" id="PTHR42711">
    <property type="entry name" value="ABC TRANSPORTER ATP-BINDING PROTEIN"/>
    <property type="match status" value="1"/>
</dbReference>
<evidence type="ECO:0000313" key="8">
    <source>
        <dbReference type="Proteomes" id="UP000322214"/>
    </source>
</evidence>
<evidence type="ECO:0000256" key="2">
    <source>
        <dbReference type="ARBA" id="ARBA00022448"/>
    </source>
</evidence>
<sequence length="260" mass="28801">MSNVINVHELTRRFELPDRDVVAADSISFHVGAGEVFGLLGPNGAGKTTSMRMILGLLKANSGFAEIHGFRSDDQPEEVKRRVGFVSSSAGVYQWLTAHEMLSFFGDVYGMSPEDCEARIELLSELLGFEKFLHRRCAGLSTGEKQRINLARAMIHDPSVMIFDEPTLGLDVVGSQVIFRHIDLLRDQGKAIILCTHRLEQAQRVCDRFGLLHEGKLVLGGTLAELQQQTGRQDLVEIFVDIIEGKYSSKEISAPEESSV</sequence>
<dbReference type="Proteomes" id="UP000322214">
    <property type="component" value="Chromosome"/>
</dbReference>
<dbReference type="SUPFAM" id="SSF52540">
    <property type="entry name" value="P-loop containing nucleoside triphosphate hydrolases"/>
    <property type="match status" value="1"/>
</dbReference>
<accession>A0A5B9PKV3</accession>
<reference evidence="7 8" key="1">
    <citation type="submission" date="2019-08" db="EMBL/GenBank/DDBJ databases">
        <title>Deep-cultivation of Planctomycetes and their phenomic and genomic characterization uncovers novel biology.</title>
        <authorList>
            <person name="Wiegand S."/>
            <person name="Jogler M."/>
            <person name="Boedeker C."/>
            <person name="Pinto D."/>
            <person name="Vollmers J."/>
            <person name="Rivas-Marin E."/>
            <person name="Kohn T."/>
            <person name="Peeters S.H."/>
            <person name="Heuer A."/>
            <person name="Rast P."/>
            <person name="Oberbeckmann S."/>
            <person name="Bunk B."/>
            <person name="Jeske O."/>
            <person name="Meyerdierks A."/>
            <person name="Storesund J.E."/>
            <person name="Kallscheuer N."/>
            <person name="Luecker S."/>
            <person name="Lage O.M."/>
            <person name="Pohl T."/>
            <person name="Merkel B.J."/>
            <person name="Hornburger P."/>
            <person name="Mueller R.-W."/>
            <person name="Bruemmer F."/>
            <person name="Labrenz M."/>
            <person name="Spormann A.M."/>
            <person name="Op den Camp H."/>
            <person name="Overmann J."/>
            <person name="Amann R."/>
            <person name="Jetten M.S.M."/>
            <person name="Mascher T."/>
            <person name="Medema M.H."/>
            <person name="Devos D.P."/>
            <person name="Kaster A.-K."/>
            <person name="Ovreas L."/>
            <person name="Rohde M."/>
            <person name="Galperin M.Y."/>
            <person name="Jogler C."/>
        </authorList>
    </citation>
    <scope>NUCLEOTIDE SEQUENCE [LARGE SCALE GENOMIC DNA]</scope>
    <source>
        <strain evidence="7 8">FC18</strain>
    </source>
</reference>
<proteinExistence type="inferred from homology"/>
<evidence type="ECO:0000256" key="3">
    <source>
        <dbReference type="ARBA" id="ARBA00022458"/>
    </source>
</evidence>
<name>A0A5B9PKV3_9BACT</name>
<dbReference type="PANTHER" id="PTHR42711:SF5">
    <property type="entry name" value="ABC TRANSPORTER ATP-BINDING PROTEIN NATA"/>
    <property type="match status" value="1"/>
</dbReference>
<keyword evidence="2" id="KW-0813">Transport</keyword>
<dbReference type="InterPro" id="IPR027417">
    <property type="entry name" value="P-loop_NTPase"/>
</dbReference>
<dbReference type="AlphaFoldDB" id="A0A5B9PKV3"/>
<feature type="domain" description="ABC transporter" evidence="6">
    <location>
        <begin position="5"/>
        <end position="239"/>
    </location>
</feature>
<dbReference type="EMBL" id="CP042912">
    <property type="protein sequence ID" value="QEG23291.1"/>
    <property type="molecule type" value="Genomic_DNA"/>
</dbReference>
<dbReference type="STRING" id="980251.GCA_001642875_00582"/>
<dbReference type="OrthoDB" id="9795548at2"/>
<dbReference type="InterPro" id="IPR050763">
    <property type="entry name" value="ABC_transporter_ATP-binding"/>
</dbReference>
<dbReference type="GO" id="GO:0005524">
    <property type="term" value="F:ATP binding"/>
    <property type="evidence" value="ECO:0007669"/>
    <property type="project" value="UniProtKB-KW"/>
</dbReference>
<evidence type="ECO:0000256" key="1">
    <source>
        <dbReference type="ARBA" id="ARBA00005417"/>
    </source>
</evidence>
<keyword evidence="5 7" id="KW-0067">ATP-binding</keyword>
<evidence type="ECO:0000256" key="4">
    <source>
        <dbReference type="ARBA" id="ARBA00022741"/>
    </source>
</evidence>
<keyword evidence="3" id="KW-0536">Nodulation</keyword>
<organism evidence="7 8">
    <name type="scientific">Mariniblastus fucicola</name>
    <dbReference type="NCBI Taxonomy" id="980251"/>
    <lineage>
        <taxon>Bacteria</taxon>
        <taxon>Pseudomonadati</taxon>
        <taxon>Planctomycetota</taxon>
        <taxon>Planctomycetia</taxon>
        <taxon>Pirellulales</taxon>
        <taxon>Pirellulaceae</taxon>
        <taxon>Mariniblastus</taxon>
    </lineage>
</organism>
<dbReference type="Gene3D" id="3.40.50.300">
    <property type="entry name" value="P-loop containing nucleotide triphosphate hydrolases"/>
    <property type="match status" value="1"/>
</dbReference>
<evidence type="ECO:0000256" key="5">
    <source>
        <dbReference type="ARBA" id="ARBA00022840"/>
    </source>
</evidence>
<protein>
    <submittedName>
        <fullName evidence="7">Putative ABC transporter ATP-binding protein YbhF</fullName>
    </submittedName>
</protein>
<dbReference type="Pfam" id="PF00005">
    <property type="entry name" value="ABC_tran"/>
    <property type="match status" value="1"/>
</dbReference>